<name>A0AAV2MHK2_KNICA</name>
<feature type="region of interest" description="Disordered" evidence="1">
    <location>
        <begin position="77"/>
        <end position="97"/>
    </location>
</feature>
<evidence type="ECO:0000313" key="2">
    <source>
        <dbReference type="EMBL" id="CAL1612838.1"/>
    </source>
</evidence>
<dbReference type="EMBL" id="OZ035830">
    <property type="protein sequence ID" value="CAL1612838.1"/>
    <property type="molecule type" value="Genomic_DNA"/>
</dbReference>
<evidence type="ECO:0000256" key="1">
    <source>
        <dbReference type="SAM" id="MobiDB-lite"/>
    </source>
</evidence>
<accession>A0AAV2MHK2</accession>
<organism evidence="2 3">
    <name type="scientific">Knipowitschia caucasica</name>
    <name type="common">Caucasian dwarf goby</name>
    <name type="synonym">Pomatoschistus caucasicus</name>
    <dbReference type="NCBI Taxonomy" id="637954"/>
    <lineage>
        <taxon>Eukaryota</taxon>
        <taxon>Metazoa</taxon>
        <taxon>Chordata</taxon>
        <taxon>Craniata</taxon>
        <taxon>Vertebrata</taxon>
        <taxon>Euteleostomi</taxon>
        <taxon>Actinopterygii</taxon>
        <taxon>Neopterygii</taxon>
        <taxon>Teleostei</taxon>
        <taxon>Neoteleostei</taxon>
        <taxon>Acanthomorphata</taxon>
        <taxon>Gobiaria</taxon>
        <taxon>Gobiiformes</taxon>
        <taxon>Gobioidei</taxon>
        <taxon>Gobiidae</taxon>
        <taxon>Gobiinae</taxon>
        <taxon>Knipowitschia</taxon>
    </lineage>
</organism>
<feature type="compositionally biased region" description="Basic and acidic residues" evidence="1">
    <location>
        <begin position="78"/>
        <end position="97"/>
    </location>
</feature>
<proteinExistence type="predicted"/>
<sequence>MKIKPSKSRSISVLKGVHTDLQFFIGDNPFPTVLEQPVKSLGRRYDASLNDKDQVKQLCIKAGLQVIDTTQLPGKLNTIREEPAGPTTRLEDAGRHW</sequence>
<reference evidence="2 3" key="1">
    <citation type="submission" date="2024-04" db="EMBL/GenBank/DDBJ databases">
        <authorList>
            <person name="Waldvogel A.-M."/>
            <person name="Schoenle A."/>
        </authorList>
    </citation>
    <scope>NUCLEOTIDE SEQUENCE [LARGE SCALE GENOMIC DNA]</scope>
</reference>
<gene>
    <name evidence="2" type="ORF">KC01_LOCUS39129</name>
</gene>
<protein>
    <submittedName>
        <fullName evidence="2">Uncharacterized protein</fullName>
    </submittedName>
</protein>
<keyword evidence="3" id="KW-1185">Reference proteome</keyword>
<evidence type="ECO:0000313" key="3">
    <source>
        <dbReference type="Proteomes" id="UP001497482"/>
    </source>
</evidence>
<dbReference type="Proteomes" id="UP001497482">
    <property type="component" value="Chromosome 8"/>
</dbReference>
<dbReference type="AlphaFoldDB" id="A0AAV2MHK2"/>